<dbReference type="SUPFAM" id="SSF46689">
    <property type="entry name" value="Homeodomain-like"/>
    <property type="match status" value="1"/>
</dbReference>
<dbReference type="Gene3D" id="1.10.357.10">
    <property type="entry name" value="Tetracycline Repressor, domain 2"/>
    <property type="match status" value="1"/>
</dbReference>
<dbReference type="AlphaFoldDB" id="A0A075LI76"/>
<dbReference type="InterPro" id="IPR001647">
    <property type="entry name" value="HTH_TetR"/>
</dbReference>
<dbReference type="GO" id="GO:0003677">
    <property type="term" value="F:DNA binding"/>
    <property type="evidence" value="ECO:0007669"/>
    <property type="project" value="UniProtKB-UniRule"/>
</dbReference>
<gene>
    <name evidence="5" type="ORF">GZ22_04305</name>
</gene>
<evidence type="ECO:0000256" key="2">
    <source>
        <dbReference type="ARBA" id="ARBA00023125"/>
    </source>
</evidence>
<dbReference type="Pfam" id="PF14278">
    <property type="entry name" value="TetR_C_8"/>
    <property type="match status" value="1"/>
</dbReference>
<sequence>MRKSRQDSLYSQQYIMEALDQLLEENDLEDITITEICKKAGVARVTFYKYYHTIYDVINASVEAGIKKAIEQLSNINPQDNIQDVITDIIAGIAASPTSLQRQINANTHGVVLDYFVHAINLLSQADTVFSKKLSQAEVLFIAGGMFSIITHWFKNDLQESPRSVAAMITDVLPSSALKQ</sequence>
<feature type="DNA-binding region" description="H-T-H motif" evidence="3">
    <location>
        <begin position="32"/>
        <end position="51"/>
    </location>
</feature>
<reference evidence="5 6" key="1">
    <citation type="submission" date="2014-07" db="EMBL/GenBank/DDBJ databases">
        <title>Complete genome sequence of a moderately halophilic bacterium Terribacillus aidingensis MP602, isolated from Cryptomeria fortunei in Tianmu mountain in China.</title>
        <authorList>
            <person name="Wang Y."/>
            <person name="Lu P."/>
            <person name="Zhang L."/>
        </authorList>
    </citation>
    <scope>NUCLEOTIDE SEQUENCE [LARGE SCALE GENOMIC DNA]</scope>
    <source>
        <strain evidence="5 6">MP602</strain>
    </source>
</reference>
<dbReference type="InterPro" id="IPR050624">
    <property type="entry name" value="HTH-type_Tx_Regulator"/>
</dbReference>
<dbReference type="Proteomes" id="UP000027980">
    <property type="component" value="Chromosome"/>
</dbReference>
<protein>
    <recommendedName>
        <fullName evidence="4">HTH tetR-type domain-containing protein</fullName>
    </recommendedName>
</protein>
<keyword evidence="1" id="KW-0678">Repressor</keyword>
<evidence type="ECO:0000313" key="6">
    <source>
        <dbReference type="Proteomes" id="UP000027980"/>
    </source>
</evidence>
<proteinExistence type="predicted"/>
<feature type="domain" description="HTH tetR-type" evidence="4">
    <location>
        <begin position="9"/>
        <end position="69"/>
    </location>
</feature>
<evidence type="ECO:0000259" key="4">
    <source>
        <dbReference type="PROSITE" id="PS50977"/>
    </source>
</evidence>
<dbReference type="PANTHER" id="PTHR43479:SF11">
    <property type="entry name" value="ACREF_ENVCD OPERON REPRESSOR-RELATED"/>
    <property type="match status" value="1"/>
</dbReference>
<dbReference type="HOGENOM" id="CLU_087539_6_3_9"/>
<dbReference type="InterPro" id="IPR009057">
    <property type="entry name" value="Homeodomain-like_sf"/>
</dbReference>
<dbReference type="Pfam" id="PF00440">
    <property type="entry name" value="TetR_N"/>
    <property type="match status" value="1"/>
</dbReference>
<keyword evidence="2 3" id="KW-0238">DNA-binding</keyword>
<dbReference type="InterPro" id="IPR039532">
    <property type="entry name" value="TetR_C_Firmicutes"/>
</dbReference>
<evidence type="ECO:0000256" key="1">
    <source>
        <dbReference type="ARBA" id="ARBA00022491"/>
    </source>
</evidence>
<name>A0A075LI76_9BACI</name>
<dbReference type="KEGG" id="tap:GZ22_04305"/>
<dbReference type="PROSITE" id="PS50977">
    <property type="entry name" value="HTH_TETR_2"/>
    <property type="match status" value="1"/>
</dbReference>
<dbReference type="RefSeq" id="WP_038559012.1">
    <property type="nucleotide sequence ID" value="NZ_JARNBJ010000319.1"/>
</dbReference>
<dbReference type="PANTHER" id="PTHR43479">
    <property type="entry name" value="ACREF/ENVCD OPERON REPRESSOR-RELATED"/>
    <property type="match status" value="1"/>
</dbReference>
<evidence type="ECO:0000256" key="3">
    <source>
        <dbReference type="PROSITE-ProRule" id="PRU00335"/>
    </source>
</evidence>
<organism evidence="5 6">
    <name type="scientific">Terribacillus saccharophilus</name>
    <dbReference type="NCBI Taxonomy" id="361277"/>
    <lineage>
        <taxon>Bacteria</taxon>
        <taxon>Bacillati</taxon>
        <taxon>Bacillota</taxon>
        <taxon>Bacilli</taxon>
        <taxon>Bacillales</taxon>
        <taxon>Bacillaceae</taxon>
        <taxon>Terribacillus</taxon>
    </lineage>
</organism>
<accession>A0A075LI76</accession>
<evidence type="ECO:0000313" key="5">
    <source>
        <dbReference type="EMBL" id="AIF65931.1"/>
    </source>
</evidence>
<dbReference type="EMBL" id="CP008876">
    <property type="protein sequence ID" value="AIF65931.1"/>
    <property type="molecule type" value="Genomic_DNA"/>
</dbReference>